<name>A0A8S1T454_PAROT</name>
<reference evidence="1" key="1">
    <citation type="submission" date="2021-01" db="EMBL/GenBank/DDBJ databases">
        <authorList>
            <consortium name="Genoscope - CEA"/>
            <person name="William W."/>
        </authorList>
    </citation>
    <scope>NUCLEOTIDE SEQUENCE</scope>
</reference>
<evidence type="ECO:0000313" key="2">
    <source>
        <dbReference type="Proteomes" id="UP000683925"/>
    </source>
</evidence>
<keyword evidence="2" id="KW-1185">Reference proteome</keyword>
<gene>
    <name evidence="1" type="ORF">POCTA_138.1.T0200411</name>
</gene>
<dbReference type="AlphaFoldDB" id="A0A8S1T454"/>
<proteinExistence type="predicted"/>
<dbReference type="PANTHER" id="PTHR33706:SF1">
    <property type="entry name" value="TPR REPEAT PROTEIN"/>
    <property type="match status" value="1"/>
</dbReference>
<comment type="caution">
    <text evidence="1">The sequence shown here is derived from an EMBL/GenBank/DDBJ whole genome shotgun (WGS) entry which is preliminary data.</text>
</comment>
<dbReference type="OrthoDB" id="323026at2759"/>
<evidence type="ECO:0000313" key="1">
    <source>
        <dbReference type="EMBL" id="CAD8148205.1"/>
    </source>
</evidence>
<protein>
    <submittedName>
        <fullName evidence="1">Uncharacterized protein</fullName>
    </submittedName>
</protein>
<sequence length="300" mass="34972">MKNGGGYYDNQGKQGKWIELTNNFFGAYKNGKRVGRWDFQYRETIYQQFELIGGGSYDNQEGSESFRIGKWFEPSDGFHSNNQVMYVGEYQKGIRVGKWEVYMIMDDYGSIHQIGFGEYDDGQEDESRLGMKQGKWHELSSLLQSSSKVIYFGEYKNDIKIGRWEIYWKEKDEKSFKLIGGGLYEDKIDGQFPEAIKQGRWVELNEGFRNSSLLTWKGDYQNNNKIGRWNTSFGWKNMQKQYFQHFSFSGGGSYYEIDIGLTKKVGKLIEFGNRFDRDNQLSCRGEYENGKKKLVDGIGS</sequence>
<dbReference type="PANTHER" id="PTHR33706">
    <property type="entry name" value="MORN VARIANT REPEAT PROTEIN"/>
    <property type="match status" value="1"/>
</dbReference>
<accession>A0A8S1T454</accession>
<dbReference type="EMBL" id="CAJJDP010000020">
    <property type="protein sequence ID" value="CAD8148205.1"/>
    <property type="molecule type" value="Genomic_DNA"/>
</dbReference>
<dbReference type="Proteomes" id="UP000683925">
    <property type="component" value="Unassembled WGS sequence"/>
</dbReference>
<organism evidence="1 2">
    <name type="scientific">Paramecium octaurelia</name>
    <dbReference type="NCBI Taxonomy" id="43137"/>
    <lineage>
        <taxon>Eukaryota</taxon>
        <taxon>Sar</taxon>
        <taxon>Alveolata</taxon>
        <taxon>Ciliophora</taxon>
        <taxon>Intramacronucleata</taxon>
        <taxon>Oligohymenophorea</taxon>
        <taxon>Peniculida</taxon>
        <taxon>Parameciidae</taxon>
        <taxon>Paramecium</taxon>
    </lineage>
</organism>